<dbReference type="PIRSF" id="PIRSF006324">
    <property type="entry name" value="LeuE"/>
    <property type="match status" value="1"/>
</dbReference>
<feature type="transmembrane region" description="Helical" evidence="6">
    <location>
        <begin position="47"/>
        <end position="69"/>
    </location>
</feature>
<dbReference type="HOGENOM" id="CLU_079569_3_2_10"/>
<dbReference type="STRING" id="700598.Niako_2613"/>
<name>G8TR39_NIAKG</name>
<dbReference type="PANTHER" id="PTHR30086:SF20">
    <property type="entry name" value="ARGININE EXPORTER PROTEIN ARGO-RELATED"/>
    <property type="match status" value="1"/>
</dbReference>
<dbReference type="KEGG" id="nko:Niako_2613"/>
<organism evidence="7 8">
    <name type="scientific">Niastella koreensis (strain DSM 17620 / KACC 11465 / NBRC 106392 / GR20-10)</name>
    <dbReference type="NCBI Taxonomy" id="700598"/>
    <lineage>
        <taxon>Bacteria</taxon>
        <taxon>Pseudomonadati</taxon>
        <taxon>Bacteroidota</taxon>
        <taxon>Chitinophagia</taxon>
        <taxon>Chitinophagales</taxon>
        <taxon>Chitinophagaceae</taxon>
        <taxon>Niastella</taxon>
    </lineage>
</organism>
<dbReference type="PATRIC" id="fig|700598.3.peg.2693"/>
<evidence type="ECO:0000313" key="8">
    <source>
        <dbReference type="Proteomes" id="UP000005438"/>
    </source>
</evidence>
<proteinExistence type="predicted"/>
<dbReference type="GO" id="GO:0005886">
    <property type="term" value="C:plasma membrane"/>
    <property type="evidence" value="ECO:0007669"/>
    <property type="project" value="UniProtKB-SubCell"/>
</dbReference>
<evidence type="ECO:0000256" key="3">
    <source>
        <dbReference type="ARBA" id="ARBA00022692"/>
    </source>
</evidence>
<dbReference type="GO" id="GO:0015171">
    <property type="term" value="F:amino acid transmembrane transporter activity"/>
    <property type="evidence" value="ECO:0007669"/>
    <property type="project" value="TreeGrafter"/>
</dbReference>
<dbReference type="eggNOG" id="COG1280">
    <property type="taxonomic scope" value="Bacteria"/>
</dbReference>
<dbReference type="AlphaFoldDB" id="G8TR39"/>
<feature type="transmembrane region" description="Helical" evidence="6">
    <location>
        <begin position="195"/>
        <end position="217"/>
    </location>
</feature>
<evidence type="ECO:0000256" key="4">
    <source>
        <dbReference type="ARBA" id="ARBA00022989"/>
    </source>
</evidence>
<evidence type="ECO:0000256" key="1">
    <source>
        <dbReference type="ARBA" id="ARBA00004651"/>
    </source>
</evidence>
<feature type="transmembrane region" description="Helical" evidence="6">
    <location>
        <begin position="153"/>
        <end position="175"/>
    </location>
</feature>
<comment type="subcellular location">
    <subcellularLocation>
        <location evidence="1">Cell membrane</location>
        <topology evidence="1">Multi-pass membrane protein</topology>
    </subcellularLocation>
</comment>
<dbReference type="EMBL" id="CP003178">
    <property type="protein sequence ID" value="AEV98953.1"/>
    <property type="molecule type" value="Genomic_DNA"/>
</dbReference>
<evidence type="ECO:0000256" key="2">
    <source>
        <dbReference type="ARBA" id="ARBA00022475"/>
    </source>
</evidence>
<feature type="transmembrane region" description="Helical" evidence="6">
    <location>
        <begin position="81"/>
        <end position="105"/>
    </location>
</feature>
<evidence type="ECO:0000256" key="5">
    <source>
        <dbReference type="ARBA" id="ARBA00023136"/>
    </source>
</evidence>
<sequence>MSLLTTDYSLLTWQLAYPVFTNWPNKHPTIKVIFVANPNNMIPVSDLLLFALAAFGLVISPGPNMIYLISRSITQGRKAGLISLAGVICGFLFHILMVSFSLTAVLFTIPYAYTVLKTAGVVYLLYLAWQAVKPGSKNVFEPRTDLKPDKPGKLFRMGFLTNVLNPKVAVFYLSFFPQFIKPAYGSVFTQSLTLGIVQIMVSFTINFIIVLVAAKVARWFSANPKWIRVQKWFMASVLTGLAAKMALDKAK</sequence>
<dbReference type="InterPro" id="IPR001123">
    <property type="entry name" value="LeuE-type"/>
</dbReference>
<keyword evidence="4 6" id="KW-1133">Transmembrane helix</keyword>
<feature type="transmembrane region" description="Helical" evidence="6">
    <location>
        <begin position="111"/>
        <end position="132"/>
    </location>
</feature>
<reference evidence="7 8" key="1">
    <citation type="submission" date="2011-12" db="EMBL/GenBank/DDBJ databases">
        <title>The complete genome of Niastella koreensis GR20-10.</title>
        <authorList>
            <consortium name="US DOE Joint Genome Institute (JGI-PGF)"/>
            <person name="Lucas S."/>
            <person name="Han J."/>
            <person name="Lapidus A."/>
            <person name="Bruce D."/>
            <person name="Goodwin L."/>
            <person name="Pitluck S."/>
            <person name="Peters L."/>
            <person name="Kyrpides N."/>
            <person name="Mavromatis K."/>
            <person name="Ivanova N."/>
            <person name="Mikhailova N."/>
            <person name="Davenport K."/>
            <person name="Saunders E."/>
            <person name="Detter J.C."/>
            <person name="Tapia R."/>
            <person name="Han C."/>
            <person name="Land M."/>
            <person name="Hauser L."/>
            <person name="Markowitz V."/>
            <person name="Cheng J.-F."/>
            <person name="Hugenholtz P."/>
            <person name="Woyke T."/>
            <person name="Wu D."/>
            <person name="Tindall B."/>
            <person name="Pomrenke H."/>
            <person name="Brambilla E."/>
            <person name="Klenk H.-P."/>
            <person name="Eisen J.A."/>
        </authorList>
    </citation>
    <scope>NUCLEOTIDE SEQUENCE [LARGE SCALE GENOMIC DNA]</scope>
    <source>
        <strain evidence="8">DSM 17620 / KACC 11465 / NBRC 106392 / GR20-10</strain>
    </source>
</reference>
<protein>
    <submittedName>
        <fullName evidence="7">Lysine exporter protein (LYSE/YGGA)</fullName>
    </submittedName>
</protein>
<keyword evidence="2" id="KW-1003">Cell membrane</keyword>
<keyword evidence="5 6" id="KW-0472">Membrane</keyword>
<gene>
    <name evidence="7" type="ordered locus">Niako_2613</name>
</gene>
<accession>G8TR39</accession>
<dbReference type="Proteomes" id="UP000005438">
    <property type="component" value="Chromosome"/>
</dbReference>
<dbReference type="PANTHER" id="PTHR30086">
    <property type="entry name" value="ARGININE EXPORTER PROTEIN ARGO"/>
    <property type="match status" value="1"/>
</dbReference>
<evidence type="ECO:0000313" key="7">
    <source>
        <dbReference type="EMBL" id="AEV98953.1"/>
    </source>
</evidence>
<evidence type="ECO:0000256" key="6">
    <source>
        <dbReference type="SAM" id="Phobius"/>
    </source>
</evidence>
<dbReference type="Pfam" id="PF01810">
    <property type="entry name" value="LysE"/>
    <property type="match status" value="1"/>
</dbReference>
<keyword evidence="3 6" id="KW-0812">Transmembrane</keyword>